<evidence type="ECO:0000313" key="2">
    <source>
        <dbReference type="EMBL" id="MEQ2297008.1"/>
    </source>
</evidence>
<dbReference type="InterPro" id="IPR049011">
    <property type="entry name" value="Anamorsin_N_metazoan"/>
</dbReference>
<evidence type="ECO:0000259" key="1">
    <source>
        <dbReference type="Pfam" id="PF20922"/>
    </source>
</evidence>
<dbReference type="InterPro" id="IPR029063">
    <property type="entry name" value="SAM-dependent_MTases_sf"/>
</dbReference>
<sequence>MVHLSEYFNLENKDRKHFYPHSLTQIISLLLSSGEQETMADLGIKAGDKVLLVWAQLSKPEALKQYADDLGAAVGADGKVSVENMERLSL</sequence>
<name>A0ABV0YT20_9TELE</name>
<dbReference type="EMBL" id="JAHRIP010041239">
    <property type="protein sequence ID" value="MEQ2297008.1"/>
    <property type="molecule type" value="Genomic_DNA"/>
</dbReference>
<dbReference type="Gene3D" id="3.40.50.150">
    <property type="entry name" value="Vaccinia Virus protein VP39"/>
    <property type="match status" value="1"/>
</dbReference>
<dbReference type="Pfam" id="PF20922">
    <property type="entry name" value="Anamorsin_N"/>
    <property type="match status" value="1"/>
</dbReference>
<feature type="non-terminal residue" evidence="2">
    <location>
        <position position="90"/>
    </location>
</feature>
<keyword evidence="3" id="KW-1185">Reference proteome</keyword>
<evidence type="ECO:0000313" key="3">
    <source>
        <dbReference type="Proteomes" id="UP001469553"/>
    </source>
</evidence>
<feature type="domain" description="Anamorsin N-terminal" evidence="1">
    <location>
        <begin position="47"/>
        <end position="89"/>
    </location>
</feature>
<comment type="caution">
    <text evidence="2">The sequence shown here is derived from an EMBL/GenBank/DDBJ whole genome shotgun (WGS) entry which is preliminary data.</text>
</comment>
<reference evidence="2 3" key="1">
    <citation type="submission" date="2021-06" db="EMBL/GenBank/DDBJ databases">
        <authorList>
            <person name="Palmer J.M."/>
        </authorList>
    </citation>
    <scope>NUCLEOTIDE SEQUENCE [LARGE SCALE GENOMIC DNA]</scope>
    <source>
        <strain evidence="2 3">AS_MEX2019</strain>
        <tissue evidence="2">Muscle</tissue>
    </source>
</reference>
<proteinExistence type="predicted"/>
<organism evidence="2 3">
    <name type="scientific">Ameca splendens</name>
    <dbReference type="NCBI Taxonomy" id="208324"/>
    <lineage>
        <taxon>Eukaryota</taxon>
        <taxon>Metazoa</taxon>
        <taxon>Chordata</taxon>
        <taxon>Craniata</taxon>
        <taxon>Vertebrata</taxon>
        <taxon>Euteleostomi</taxon>
        <taxon>Actinopterygii</taxon>
        <taxon>Neopterygii</taxon>
        <taxon>Teleostei</taxon>
        <taxon>Neoteleostei</taxon>
        <taxon>Acanthomorphata</taxon>
        <taxon>Ovalentaria</taxon>
        <taxon>Atherinomorphae</taxon>
        <taxon>Cyprinodontiformes</taxon>
        <taxon>Goodeidae</taxon>
        <taxon>Ameca</taxon>
    </lineage>
</organism>
<accession>A0ABV0YT20</accession>
<dbReference type="Proteomes" id="UP001469553">
    <property type="component" value="Unassembled WGS sequence"/>
</dbReference>
<protein>
    <recommendedName>
        <fullName evidence="1">Anamorsin N-terminal domain-containing protein</fullName>
    </recommendedName>
</protein>
<gene>
    <name evidence="2" type="ORF">AMECASPLE_030396</name>
</gene>